<reference evidence="2 3" key="1">
    <citation type="journal article" date="2014" name="PLoS Genet.">
        <title>Analysis of the Phlebiopsis gigantea genome, transcriptome and secretome provides insight into its pioneer colonization strategies of wood.</title>
        <authorList>
            <person name="Hori C."/>
            <person name="Ishida T."/>
            <person name="Igarashi K."/>
            <person name="Samejima M."/>
            <person name="Suzuki H."/>
            <person name="Master E."/>
            <person name="Ferreira P."/>
            <person name="Ruiz-Duenas F.J."/>
            <person name="Held B."/>
            <person name="Canessa P."/>
            <person name="Larrondo L.F."/>
            <person name="Schmoll M."/>
            <person name="Druzhinina I.S."/>
            <person name="Kubicek C.P."/>
            <person name="Gaskell J.A."/>
            <person name="Kersten P."/>
            <person name="St John F."/>
            <person name="Glasner J."/>
            <person name="Sabat G."/>
            <person name="Splinter BonDurant S."/>
            <person name="Syed K."/>
            <person name="Yadav J."/>
            <person name="Mgbeahuruike A.C."/>
            <person name="Kovalchuk A."/>
            <person name="Asiegbu F.O."/>
            <person name="Lackner G."/>
            <person name="Hoffmeister D."/>
            <person name="Rencoret J."/>
            <person name="Gutierrez A."/>
            <person name="Sun H."/>
            <person name="Lindquist E."/>
            <person name="Barry K."/>
            <person name="Riley R."/>
            <person name="Grigoriev I.V."/>
            <person name="Henrissat B."/>
            <person name="Kues U."/>
            <person name="Berka R.M."/>
            <person name="Martinez A.T."/>
            <person name="Covert S.F."/>
            <person name="Blanchette R.A."/>
            <person name="Cullen D."/>
        </authorList>
    </citation>
    <scope>NUCLEOTIDE SEQUENCE [LARGE SCALE GENOMIC DNA]</scope>
    <source>
        <strain evidence="2 3">11061_1 CR5-6</strain>
    </source>
</reference>
<keyword evidence="1" id="KW-0732">Signal</keyword>
<protein>
    <recommendedName>
        <fullName evidence="4">Acid protease</fullName>
    </recommendedName>
</protein>
<evidence type="ECO:0000313" key="2">
    <source>
        <dbReference type="EMBL" id="KIP01484.1"/>
    </source>
</evidence>
<sequence length="268" mass="27801">MFLAYLLLLPALVGCSLGSPLVSSRGRFEERIAARNFTRRTGPRLPELPQPGISGVSTNWAGGILSSSTPGTWEIVTGTFVLPTPQEPSGATGTHGATIAIGLDGDTCQSATFQTGIDMTVNAGVVSYVGWFQWFPDFSPIDFPSSEITFSPGDSVSLTLLTYFSSTRQRGTAIITNNSKGTVAIEGISAATPLCGQDAEWTVQALSSGAPLANFGSVTFANALTFTNAGGVGFLPGTSLVELETSSGQVLTSVSTTQSTITVNYIGP</sequence>
<dbReference type="STRING" id="745531.A0A0C3NAG7"/>
<dbReference type="PANTHER" id="PTHR37536">
    <property type="entry name" value="PUTATIVE (AFU_ORTHOLOGUE AFUA_3G02970)-RELATED"/>
    <property type="match status" value="1"/>
</dbReference>
<accession>A0A0C3NAG7</accession>
<dbReference type="SUPFAM" id="SSF49899">
    <property type="entry name" value="Concanavalin A-like lectins/glucanases"/>
    <property type="match status" value="1"/>
</dbReference>
<dbReference type="EMBL" id="KN840782">
    <property type="protein sequence ID" value="KIP01484.1"/>
    <property type="molecule type" value="Genomic_DNA"/>
</dbReference>
<evidence type="ECO:0000313" key="3">
    <source>
        <dbReference type="Proteomes" id="UP000053257"/>
    </source>
</evidence>
<dbReference type="InterPro" id="IPR013320">
    <property type="entry name" value="ConA-like_dom_sf"/>
</dbReference>
<organism evidence="2 3">
    <name type="scientific">Phlebiopsis gigantea (strain 11061_1 CR5-6)</name>
    <name type="common">White-rot fungus</name>
    <name type="synonym">Peniophora gigantea</name>
    <dbReference type="NCBI Taxonomy" id="745531"/>
    <lineage>
        <taxon>Eukaryota</taxon>
        <taxon>Fungi</taxon>
        <taxon>Dikarya</taxon>
        <taxon>Basidiomycota</taxon>
        <taxon>Agaricomycotina</taxon>
        <taxon>Agaricomycetes</taxon>
        <taxon>Polyporales</taxon>
        <taxon>Phanerochaetaceae</taxon>
        <taxon>Phlebiopsis</taxon>
    </lineage>
</organism>
<name>A0A0C3NAG7_PHLG1</name>
<dbReference type="GO" id="GO:0006508">
    <property type="term" value="P:proteolysis"/>
    <property type="evidence" value="ECO:0007669"/>
    <property type="project" value="InterPro"/>
</dbReference>
<feature type="signal peptide" evidence="1">
    <location>
        <begin position="1"/>
        <end position="18"/>
    </location>
</feature>
<dbReference type="Gene3D" id="2.60.120.700">
    <property type="entry name" value="Peptidase G1"/>
    <property type="match status" value="1"/>
</dbReference>
<dbReference type="Proteomes" id="UP000053257">
    <property type="component" value="Unassembled WGS sequence"/>
</dbReference>
<gene>
    <name evidence="2" type="ORF">PHLGIDRAFT_131248</name>
</gene>
<dbReference type="GO" id="GO:0070007">
    <property type="term" value="F:glutamic-type endopeptidase activity"/>
    <property type="evidence" value="ECO:0007669"/>
    <property type="project" value="InterPro"/>
</dbReference>
<evidence type="ECO:0000256" key="1">
    <source>
        <dbReference type="SAM" id="SignalP"/>
    </source>
</evidence>
<dbReference type="AlphaFoldDB" id="A0A0C3NAG7"/>
<dbReference type="InterPro" id="IPR000250">
    <property type="entry name" value="Peptidase_G1"/>
</dbReference>
<dbReference type="PRINTS" id="PR00977">
    <property type="entry name" value="SCYTLDPTASE"/>
</dbReference>
<dbReference type="HOGENOM" id="CLU_066466_0_1_1"/>
<dbReference type="Pfam" id="PF01828">
    <property type="entry name" value="Peptidase_A4"/>
    <property type="match status" value="1"/>
</dbReference>
<dbReference type="OrthoDB" id="2862635at2759"/>
<evidence type="ECO:0008006" key="4">
    <source>
        <dbReference type="Google" id="ProtNLM"/>
    </source>
</evidence>
<dbReference type="CDD" id="cd13426">
    <property type="entry name" value="Peptidase_G1"/>
    <property type="match status" value="1"/>
</dbReference>
<feature type="chain" id="PRO_5002176218" description="Acid protease" evidence="1">
    <location>
        <begin position="19"/>
        <end position="268"/>
    </location>
</feature>
<keyword evidence="3" id="KW-1185">Reference proteome</keyword>
<dbReference type="InterPro" id="IPR038656">
    <property type="entry name" value="Peptidase_G1_sf"/>
</dbReference>
<proteinExistence type="predicted"/>
<dbReference type="PANTHER" id="PTHR37536:SF1">
    <property type="entry name" value="ASPERGILLOPEPSIN, PUTAITVE (AFU_ORTHOLOGUE AFUA_7G01200)"/>
    <property type="match status" value="1"/>
</dbReference>